<evidence type="ECO:0000256" key="1">
    <source>
        <dbReference type="ARBA" id="ARBA00001933"/>
    </source>
</evidence>
<dbReference type="AlphaFoldDB" id="A0A2G9P3K7"/>
<keyword evidence="7" id="KW-1185">Reference proteome</keyword>
<dbReference type="InterPro" id="IPR019872">
    <property type="entry name" value="Sec-tRNA_Se_transferase"/>
</dbReference>
<keyword evidence="5" id="KW-0711">Selenium</keyword>
<protein>
    <submittedName>
        <fullName evidence="6">Uncharacterized protein</fullName>
    </submittedName>
</protein>
<accession>A0A2G9P3K7</accession>
<gene>
    <name evidence="6" type="ORF">AB205_0170120</name>
</gene>
<dbReference type="GO" id="GO:0098621">
    <property type="term" value="F:O-phosphoseryl-tRNA(Sec) selenium transferase activity"/>
    <property type="evidence" value="ECO:0007669"/>
    <property type="project" value="InterPro"/>
</dbReference>
<dbReference type="GO" id="GO:0001717">
    <property type="term" value="P:conversion of seryl-tRNAsec to selenocys-tRNAsec"/>
    <property type="evidence" value="ECO:0007669"/>
    <property type="project" value="InterPro"/>
</dbReference>
<reference evidence="7" key="1">
    <citation type="journal article" date="2017" name="Nat. Commun.">
        <title>The North American bullfrog draft genome provides insight into hormonal regulation of long noncoding RNA.</title>
        <authorList>
            <person name="Hammond S.A."/>
            <person name="Warren R.L."/>
            <person name="Vandervalk B.P."/>
            <person name="Kucuk E."/>
            <person name="Khan H."/>
            <person name="Gibb E.A."/>
            <person name="Pandoh P."/>
            <person name="Kirk H."/>
            <person name="Zhao Y."/>
            <person name="Jones M."/>
            <person name="Mungall A.J."/>
            <person name="Coope R."/>
            <person name="Pleasance S."/>
            <person name="Moore R.A."/>
            <person name="Holt R.A."/>
            <person name="Round J.M."/>
            <person name="Ohora S."/>
            <person name="Walle B.V."/>
            <person name="Veldhoen N."/>
            <person name="Helbing C.C."/>
            <person name="Birol I."/>
        </authorList>
    </citation>
    <scope>NUCLEOTIDE SEQUENCE [LARGE SCALE GENOMIC DNA]</scope>
</reference>
<evidence type="ECO:0000256" key="2">
    <source>
        <dbReference type="ARBA" id="ARBA00022679"/>
    </source>
</evidence>
<keyword evidence="3" id="KW-0663">Pyridoxal phosphate</keyword>
<dbReference type="PANTHER" id="PTHR12944">
    <property type="entry name" value="SOLUBLE LIVER ANTIGEN/LIVER PANCREAS ANTIGEN"/>
    <property type="match status" value="1"/>
</dbReference>
<comment type="cofactor">
    <cofactor evidence="1">
        <name>pyridoxal 5'-phosphate</name>
        <dbReference type="ChEBI" id="CHEBI:597326"/>
    </cofactor>
</comment>
<evidence type="ECO:0000256" key="3">
    <source>
        <dbReference type="ARBA" id="ARBA00022898"/>
    </source>
</evidence>
<sequence length="151" mass="16354">SSDVGRERREPSGFSAAAAAILGDSAVGTGRGVDSHGSLSRKWVQIPVLDRVVPLGSSQTVNGYIFKGFMSHSNNYPCAYLNAASAIGIKKRDVDIFIKRLDKCLRLCRKEKHLGAETAGDLQATKEDVVELTQHLAESLQVEAEDQQLLT</sequence>
<dbReference type="InterPro" id="IPR015422">
    <property type="entry name" value="PyrdxlP-dep_Trfase_small"/>
</dbReference>
<dbReference type="OrthoDB" id="10263545at2759"/>
<dbReference type="InterPro" id="IPR008829">
    <property type="entry name" value="SepSecS/SepCysS"/>
</dbReference>
<dbReference type="Pfam" id="PF05889">
    <property type="entry name" value="SepSecS"/>
    <property type="match status" value="1"/>
</dbReference>
<name>A0A2G9P3K7_AQUCT</name>
<dbReference type="GO" id="GO:0000049">
    <property type="term" value="F:tRNA binding"/>
    <property type="evidence" value="ECO:0007669"/>
    <property type="project" value="TreeGrafter"/>
</dbReference>
<keyword evidence="2" id="KW-0808">Transferase</keyword>
<dbReference type="InterPro" id="IPR015424">
    <property type="entry name" value="PyrdxlP-dep_Trfase"/>
</dbReference>
<feature type="non-terminal residue" evidence="6">
    <location>
        <position position="1"/>
    </location>
</feature>
<dbReference type="EMBL" id="KV922847">
    <property type="protein sequence ID" value="PIN97897.1"/>
    <property type="molecule type" value="Genomic_DNA"/>
</dbReference>
<dbReference type="GO" id="GO:0001514">
    <property type="term" value="P:selenocysteine incorporation"/>
    <property type="evidence" value="ECO:0007669"/>
    <property type="project" value="TreeGrafter"/>
</dbReference>
<dbReference type="PANTHER" id="PTHR12944:SF2">
    <property type="entry name" value="O-PHOSPHOSERYL-TRNA(SEC) SELENIUM TRANSFERASE"/>
    <property type="match status" value="1"/>
</dbReference>
<evidence type="ECO:0000256" key="4">
    <source>
        <dbReference type="ARBA" id="ARBA00022917"/>
    </source>
</evidence>
<evidence type="ECO:0000313" key="7">
    <source>
        <dbReference type="Proteomes" id="UP000228934"/>
    </source>
</evidence>
<dbReference type="Proteomes" id="UP000228934">
    <property type="component" value="Unassembled WGS sequence"/>
</dbReference>
<keyword evidence="4" id="KW-0648">Protein biosynthesis</keyword>
<proteinExistence type="predicted"/>
<dbReference type="Gene3D" id="3.90.1150.10">
    <property type="entry name" value="Aspartate Aminotransferase, domain 1"/>
    <property type="match status" value="1"/>
</dbReference>
<organism evidence="6 7">
    <name type="scientific">Aquarana catesbeiana</name>
    <name type="common">American bullfrog</name>
    <name type="synonym">Rana catesbeiana</name>
    <dbReference type="NCBI Taxonomy" id="8400"/>
    <lineage>
        <taxon>Eukaryota</taxon>
        <taxon>Metazoa</taxon>
        <taxon>Chordata</taxon>
        <taxon>Craniata</taxon>
        <taxon>Vertebrata</taxon>
        <taxon>Euteleostomi</taxon>
        <taxon>Amphibia</taxon>
        <taxon>Batrachia</taxon>
        <taxon>Anura</taxon>
        <taxon>Neobatrachia</taxon>
        <taxon>Ranoidea</taxon>
        <taxon>Ranidae</taxon>
        <taxon>Aquarana</taxon>
    </lineage>
</organism>
<evidence type="ECO:0000256" key="5">
    <source>
        <dbReference type="ARBA" id="ARBA00023266"/>
    </source>
</evidence>
<dbReference type="SUPFAM" id="SSF53383">
    <property type="entry name" value="PLP-dependent transferases"/>
    <property type="match status" value="1"/>
</dbReference>
<evidence type="ECO:0000313" key="6">
    <source>
        <dbReference type="EMBL" id="PIN97897.1"/>
    </source>
</evidence>